<dbReference type="Proteomes" id="UP000549134">
    <property type="component" value="Unassembled WGS sequence"/>
</dbReference>
<gene>
    <name evidence="2" type="ORF">HX787_26790</name>
</gene>
<keyword evidence="1" id="KW-0472">Membrane</keyword>
<name>A0A7Y8DTZ8_PSETO</name>
<feature type="transmembrane region" description="Helical" evidence="1">
    <location>
        <begin position="7"/>
        <end position="30"/>
    </location>
</feature>
<evidence type="ECO:0000313" key="2">
    <source>
        <dbReference type="EMBL" id="NWD39470.1"/>
    </source>
</evidence>
<evidence type="ECO:0000313" key="3">
    <source>
        <dbReference type="Proteomes" id="UP000549134"/>
    </source>
</evidence>
<comment type="caution">
    <text evidence="2">The sequence shown here is derived from an EMBL/GenBank/DDBJ whole genome shotgun (WGS) entry which is preliminary data.</text>
</comment>
<dbReference type="AlphaFoldDB" id="A0A7Y8DTZ8"/>
<organism evidence="2 3">
    <name type="scientific">Pseudomonas tolaasii</name>
    <dbReference type="NCBI Taxonomy" id="29442"/>
    <lineage>
        <taxon>Bacteria</taxon>
        <taxon>Pseudomonadati</taxon>
        <taxon>Pseudomonadota</taxon>
        <taxon>Gammaproteobacteria</taxon>
        <taxon>Pseudomonadales</taxon>
        <taxon>Pseudomonadaceae</taxon>
        <taxon>Pseudomonas</taxon>
    </lineage>
</organism>
<proteinExistence type="predicted"/>
<dbReference type="EMBL" id="JACAQK010000025">
    <property type="protein sequence ID" value="NWD39470.1"/>
    <property type="molecule type" value="Genomic_DNA"/>
</dbReference>
<keyword evidence="1" id="KW-0812">Transmembrane</keyword>
<keyword evidence="1" id="KW-1133">Transmembrane helix</keyword>
<sequence>MTKRIWIWLGIAVAFFVLFLLPAAVTFWLYRENLGNISHKPDDWGAFGSLLSGIFTYIAAVGTMGTLIFLVYQQGKNNELINRQLALQTFEEYERHRKLFFEKLSEIESHYDNEIVFPQRERVYSSIFHMNSPSTMQYALNINEDNPNARPKDLIDCLHKYDKISEMLDDYQSFNNCISVIIETLDLSYDLGISAAKKNVEGQILWFDMPTALNINNIGLALERIERTLNTILFMSSNQPVKSIYHKAQSLLFRDYVLQHLSEHKRQFPVTIVGHN</sequence>
<evidence type="ECO:0000256" key="1">
    <source>
        <dbReference type="SAM" id="Phobius"/>
    </source>
</evidence>
<dbReference type="RefSeq" id="WP_096143421.1">
    <property type="nucleotide sequence ID" value="NZ_JACAQH010000027.1"/>
</dbReference>
<reference evidence="2 3" key="1">
    <citation type="submission" date="2020-04" db="EMBL/GenBank/DDBJ databases">
        <title>Molecular characterization of pseudomonads from Agaricus bisporus reveal novel blotch 2 pathogens in Western Europe.</title>
        <authorList>
            <person name="Taparia T."/>
            <person name="Krijger M."/>
            <person name="Haynes E."/>
            <person name="Elpinstone J.G."/>
            <person name="Noble R."/>
            <person name="Van Der Wolf J."/>
        </authorList>
    </citation>
    <scope>NUCLEOTIDE SEQUENCE [LARGE SCALE GENOMIC DNA]</scope>
    <source>
        <strain evidence="2 3">IPO3746</strain>
    </source>
</reference>
<dbReference type="GeneID" id="97823845"/>
<evidence type="ECO:0008006" key="4">
    <source>
        <dbReference type="Google" id="ProtNLM"/>
    </source>
</evidence>
<accession>A0A7Y8DTZ8</accession>
<protein>
    <recommendedName>
        <fullName evidence="4">Phage abortive infection protein</fullName>
    </recommendedName>
</protein>
<feature type="transmembrane region" description="Helical" evidence="1">
    <location>
        <begin position="50"/>
        <end position="72"/>
    </location>
</feature>